<reference evidence="2 3" key="1">
    <citation type="submission" date="2018-06" db="EMBL/GenBank/DDBJ databases">
        <authorList>
            <consortium name="Pathogen Informatics"/>
            <person name="Doyle S."/>
        </authorList>
    </citation>
    <scope>NUCLEOTIDE SEQUENCE [LARGE SCALE GENOMIC DNA]</scope>
    <source>
        <strain evidence="2 3">NCTC10786</strain>
    </source>
</reference>
<accession>A0A2X2VB31</accession>
<dbReference type="EMBL" id="UAVY01000002">
    <property type="protein sequence ID" value="SQB26156.1"/>
    <property type="molecule type" value="Genomic_DNA"/>
</dbReference>
<protein>
    <submittedName>
        <fullName evidence="2">Uncharacterized protein</fullName>
    </submittedName>
</protein>
<dbReference type="Proteomes" id="UP000251584">
    <property type="component" value="Unassembled WGS sequence"/>
</dbReference>
<feature type="compositionally biased region" description="Basic residues" evidence="1">
    <location>
        <begin position="45"/>
        <end position="54"/>
    </location>
</feature>
<evidence type="ECO:0000313" key="2">
    <source>
        <dbReference type="EMBL" id="SQB26156.1"/>
    </source>
</evidence>
<organism evidence="2 3">
    <name type="scientific">Citrobacter koseri</name>
    <name type="common">Citrobacter diversus</name>
    <dbReference type="NCBI Taxonomy" id="545"/>
    <lineage>
        <taxon>Bacteria</taxon>
        <taxon>Pseudomonadati</taxon>
        <taxon>Pseudomonadota</taxon>
        <taxon>Gammaproteobacteria</taxon>
        <taxon>Enterobacterales</taxon>
        <taxon>Enterobacteriaceae</taxon>
        <taxon>Citrobacter</taxon>
    </lineage>
</organism>
<feature type="region of interest" description="Disordered" evidence="1">
    <location>
        <begin position="16"/>
        <end position="68"/>
    </location>
</feature>
<proteinExistence type="predicted"/>
<name>A0A2X2VB31_CITKO</name>
<dbReference type="AlphaFoldDB" id="A0A2X2VB31"/>
<evidence type="ECO:0000256" key="1">
    <source>
        <dbReference type="SAM" id="MobiDB-lite"/>
    </source>
</evidence>
<evidence type="ECO:0000313" key="3">
    <source>
        <dbReference type="Proteomes" id="UP000251584"/>
    </source>
</evidence>
<gene>
    <name evidence="2" type="ORF">NCTC10786_01854</name>
</gene>
<sequence>MGCPVALRLPGLRTGIRCRPDKRQRHPAKDSSVTHDFTQNIDIHRHQRMTKQHHQRDNARAEHHRRQP</sequence>